<sequence length="103" mass="12152">MDTEEYKYRTQLCTDILGKYSFSTILPSKYLLQGVYRSAHIHFRVTGRRHKELISQIYFKGDPKIENDRWASLEKAKKRILPITPIGINGEVRINFDIYLQES</sequence>
<dbReference type="PANTHER" id="PTHR33711:SF10">
    <property type="entry name" value="INTRADIOL RING-CLEAVAGE DIOXYGENASES DOMAIN-CONTAINING PROTEIN"/>
    <property type="match status" value="1"/>
</dbReference>
<evidence type="ECO:0000313" key="6">
    <source>
        <dbReference type="Proteomes" id="UP000290261"/>
    </source>
</evidence>
<gene>
    <name evidence="5" type="ORF">DN53_13000</name>
</gene>
<comment type="similarity">
    <text evidence="1">Belongs to the intradiol ring-cleavage dioxygenase family.</text>
</comment>
<proteinExistence type="inferred from homology"/>
<keyword evidence="3" id="KW-0560">Oxidoreductase</keyword>
<dbReference type="Proteomes" id="UP000290261">
    <property type="component" value="Unassembled WGS sequence"/>
</dbReference>
<evidence type="ECO:0000256" key="1">
    <source>
        <dbReference type="ARBA" id="ARBA00007825"/>
    </source>
</evidence>
<protein>
    <recommendedName>
        <fullName evidence="4">Intradiol ring-cleavage dioxygenases domain-containing protein</fullName>
    </recommendedName>
</protein>
<organism evidence="5 6">
    <name type="scientific">Flagellimonas olearia</name>
    <dbReference type="NCBI Taxonomy" id="552546"/>
    <lineage>
        <taxon>Bacteria</taxon>
        <taxon>Pseudomonadati</taxon>
        <taxon>Bacteroidota</taxon>
        <taxon>Flavobacteriia</taxon>
        <taxon>Flavobacteriales</taxon>
        <taxon>Flavobacteriaceae</taxon>
        <taxon>Flagellimonas</taxon>
    </lineage>
</organism>
<dbReference type="GO" id="GO:0008199">
    <property type="term" value="F:ferric iron binding"/>
    <property type="evidence" value="ECO:0007669"/>
    <property type="project" value="InterPro"/>
</dbReference>
<dbReference type="InterPro" id="IPR015889">
    <property type="entry name" value="Intradiol_dOase_core"/>
</dbReference>
<evidence type="ECO:0000259" key="4">
    <source>
        <dbReference type="Pfam" id="PF00775"/>
    </source>
</evidence>
<name>A0A444VM07_9FLAO</name>
<dbReference type="InterPro" id="IPR000627">
    <property type="entry name" value="Intradiol_dOase_C"/>
</dbReference>
<dbReference type="SUPFAM" id="SSF49482">
    <property type="entry name" value="Aromatic compound dioxygenase"/>
    <property type="match status" value="1"/>
</dbReference>
<keyword evidence="2" id="KW-0223">Dioxygenase</keyword>
<dbReference type="AlphaFoldDB" id="A0A444VM07"/>
<dbReference type="EMBL" id="JJMP01000004">
    <property type="protein sequence ID" value="RYC51742.1"/>
    <property type="molecule type" value="Genomic_DNA"/>
</dbReference>
<evidence type="ECO:0000256" key="2">
    <source>
        <dbReference type="ARBA" id="ARBA00022964"/>
    </source>
</evidence>
<dbReference type="Pfam" id="PF00775">
    <property type="entry name" value="Dioxygenase_C"/>
    <property type="match status" value="1"/>
</dbReference>
<comment type="caution">
    <text evidence="5">The sequence shown here is derived from an EMBL/GenBank/DDBJ whole genome shotgun (WGS) entry which is preliminary data.</text>
</comment>
<accession>A0A444VM07</accession>
<evidence type="ECO:0000313" key="5">
    <source>
        <dbReference type="EMBL" id="RYC51742.1"/>
    </source>
</evidence>
<dbReference type="InterPro" id="IPR050770">
    <property type="entry name" value="Intradiol_RC_Dioxygenase"/>
</dbReference>
<feature type="domain" description="Intradiol ring-cleavage dioxygenases" evidence="4">
    <location>
        <begin position="5"/>
        <end position="78"/>
    </location>
</feature>
<dbReference type="Gene3D" id="2.60.130.10">
    <property type="entry name" value="Aromatic compound dioxygenase"/>
    <property type="match status" value="1"/>
</dbReference>
<dbReference type="PANTHER" id="PTHR33711">
    <property type="entry name" value="DIOXYGENASE, PUTATIVE (AFU_ORTHOLOGUE AFUA_2G02910)-RELATED"/>
    <property type="match status" value="1"/>
</dbReference>
<reference evidence="5 6" key="1">
    <citation type="submission" date="2014-04" db="EMBL/GenBank/DDBJ databases">
        <title>Whole genome of Muricauda olearia.</title>
        <authorList>
            <person name="Zhang X.-H."/>
            <person name="Tang K."/>
        </authorList>
    </citation>
    <scope>NUCLEOTIDE SEQUENCE [LARGE SCALE GENOMIC DNA]</scope>
    <source>
        <strain evidence="5 6">Th120</strain>
    </source>
</reference>
<keyword evidence="6" id="KW-1185">Reference proteome</keyword>
<evidence type="ECO:0000256" key="3">
    <source>
        <dbReference type="ARBA" id="ARBA00023002"/>
    </source>
</evidence>
<dbReference type="GO" id="GO:0016702">
    <property type="term" value="F:oxidoreductase activity, acting on single donors with incorporation of molecular oxygen, incorporation of two atoms of oxygen"/>
    <property type="evidence" value="ECO:0007669"/>
    <property type="project" value="InterPro"/>
</dbReference>